<sequence>MARGNKDTIVNGKSGASKVKLRVKCPSAAKRADKQRADRPRRTSSKAALQVTMPSRRLQAPATRKTDTSTLHPPPSTTTTTTTSSLMVADRKPSPSSAPPFTLSCCHPRPPSTTCHPHPPLLHLALLASHLRYSTAT</sequence>
<name>A0A5B7IPE4_PORTR</name>
<gene>
    <name evidence="2" type="ORF">E2C01_080499</name>
</gene>
<proteinExistence type="predicted"/>
<feature type="region of interest" description="Disordered" evidence="1">
    <location>
        <begin position="1"/>
        <end position="101"/>
    </location>
</feature>
<feature type="compositionally biased region" description="Basic and acidic residues" evidence="1">
    <location>
        <begin position="30"/>
        <end position="41"/>
    </location>
</feature>
<dbReference type="EMBL" id="VSRR010069310">
    <property type="protein sequence ID" value="MPC85712.1"/>
    <property type="molecule type" value="Genomic_DNA"/>
</dbReference>
<reference evidence="2 3" key="1">
    <citation type="submission" date="2019-05" db="EMBL/GenBank/DDBJ databases">
        <title>Another draft genome of Portunus trituberculatus and its Hox gene families provides insights of decapod evolution.</title>
        <authorList>
            <person name="Jeong J.-H."/>
            <person name="Song I."/>
            <person name="Kim S."/>
            <person name="Choi T."/>
            <person name="Kim D."/>
            <person name="Ryu S."/>
            <person name="Kim W."/>
        </authorList>
    </citation>
    <scope>NUCLEOTIDE SEQUENCE [LARGE SCALE GENOMIC DNA]</scope>
    <source>
        <tissue evidence="2">Muscle</tissue>
    </source>
</reference>
<evidence type="ECO:0000256" key="1">
    <source>
        <dbReference type="SAM" id="MobiDB-lite"/>
    </source>
</evidence>
<dbReference type="Proteomes" id="UP000324222">
    <property type="component" value="Unassembled WGS sequence"/>
</dbReference>
<evidence type="ECO:0000313" key="3">
    <source>
        <dbReference type="Proteomes" id="UP000324222"/>
    </source>
</evidence>
<accession>A0A5B7IPE4</accession>
<organism evidence="2 3">
    <name type="scientific">Portunus trituberculatus</name>
    <name type="common">Swimming crab</name>
    <name type="synonym">Neptunus trituberculatus</name>
    <dbReference type="NCBI Taxonomy" id="210409"/>
    <lineage>
        <taxon>Eukaryota</taxon>
        <taxon>Metazoa</taxon>
        <taxon>Ecdysozoa</taxon>
        <taxon>Arthropoda</taxon>
        <taxon>Crustacea</taxon>
        <taxon>Multicrustacea</taxon>
        <taxon>Malacostraca</taxon>
        <taxon>Eumalacostraca</taxon>
        <taxon>Eucarida</taxon>
        <taxon>Decapoda</taxon>
        <taxon>Pleocyemata</taxon>
        <taxon>Brachyura</taxon>
        <taxon>Eubrachyura</taxon>
        <taxon>Portunoidea</taxon>
        <taxon>Portunidae</taxon>
        <taxon>Portuninae</taxon>
        <taxon>Portunus</taxon>
    </lineage>
</organism>
<dbReference type="AlphaFoldDB" id="A0A5B7IPE4"/>
<keyword evidence="3" id="KW-1185">Reference proteome</keyword>
<evidence type="ECO:0000313" key="2">
    <source>
        <dbReference type="EMBL" id="MPC85712.1"/>
    </source>
</evidence>
<protein>
    <submittedName>
        <fullName evidence="2">Uncharacterized protein</fullName>
    </submittedName>
</protein>
<comment type="caution">
    <text evidence="2">The sequence shown here is derived from an EMBL/GenBank/DDBJ whole genome shotgun (WGS) entry which is preliminary data.</text>
</comment>